<dbReference type="Pfam" id="PF20335">
    <property type="entry name" value="DUF6630"/>
    <property type="match status" value="1"/>
</dbReference>
<dbReference type="Proteomes" id="UP001621418">
    <property type="component" value="Chromosome"/>
</dbReference>
<evidence type="ECO:0000259" key="1">
    <source>
        <dbReference type="Pfam" id="PF20335"/>
    </source>
</evidence>
<accession>A0ABZ1N604</accession>
<feature type="domain" description="DUF6630" evidence="1">
    <location>
        <begin position="154"/>
        <end position="298"/>
    </location>
</feature>
<dbReference type="EMBL" id="CP109527">
    <property type="protein sequence ID" value="WTY35407.1"/>
    <property type="molecule type" value="Genomic_DNA"/>
</dbReference>
<sequence length="323" mass="35305">MDGGIGSRGEVVCWAPVLVHADDAPGRHFDLTGWECFHTVFHLEDFVPVASTYADGPILGIDAQRTLLRQGIALAREVGRLAGELSTPIPLRCIVATNETNGTFRFHRIRTDESWLSDDLDGYGRDYVVVIDYLPRPLDRFSSAPVTATQRAALFDLVVLIAPDAEKACGRLEYVLENASWSAFDPEDALIEVLFDGCEGGLVYFDRVVADSDAIRSRLALLPTCPEGLTWDWYDGDICKTETDLQTYLRLSADHCRTVGTALIGVVTGKNGLVLGFLPSDKLEQFIELAASADAEIVIYGTVEPGAHWSNRPTGRSEINGAT</sequence>
<name>A0ABZ1N604_9NOCA</name>
<keyword evidence="3" id="KW-1185">Reference proteome</keyword>
<reference evidence="2 3" key="1">
    <citation type="submission" date="2022-10" db="EMBL/GenBank/DDBJ databases">
        <title>The complete genomes of actinobacterial strains from the NBC collection.</title>
        <authorList>
            <person name="Joergensen T.S."/>
            <person name="Alvarez Arevalo M."/>
            <person name="Sterndorff E.B."/>
            <person name="Faurdal D."/>
            <person name="Vuksanovic O."/>
            <person name="Mourched A.-S."/>
            <person name="Charusanti P."/>
            <person name="Shaw S."/>
            <person name="Blin K."/>
            <person name="Weber T."/>
        </authorList>
    </citation>
    <scope>NUCLEOTIDE SEQUENCE [LARGE SCALE GENOMIC DNA]</scope>
    <source>
        <strain evidence="2 3">NBC_01413</strain>
    </source>
</reference>
<proteinExistence type="predicted"/>
<evidence type="ECO:0000313" key="2">
    <source>
        <dbReference type="EMBL" id="WTY35407.1"/>
    </source>
</evidence>
<dbReference type="RefSeq" id="WP_405147711.1">
    <property type="nucleotide sequence ID" value="NZ_CP109527.1"/>
</dbReference>
<dbReference type="InterPro" id="IPR046582">
    <property type="entry name" value="DUF6630"/>
</dbReference>
<protein>
    <recommendedName>
        <fullName evidence="1">DUF6630 domain-containing protein</fullName>
    </recommendedName>
</protein>
<gene>
    <name evidence="2" type="ORF">OG308_29690</name>
</gene>
<evidence type="ECO:0000313" key="3">
    <source>
        <dbReference type="Proteomes" id="UP001621418"/>
    </source>
</evidence>
<organism evidence="2 3">
    <name type="scientific">Nocardia salmonicida</name>
    <dbReference type="NCBI Taxonomy" id="53431"/>
    <lineage>
        <taxon>Bacteria</taxon>
        <taxon>Bacillati</taxon>
        <taxon>Actinomycetota</taxon>
        <taxon>Actinomycetes</taxon>
        <taxon>Mycobacteriales</taxon>
        <taxon>Nocardiaceae</taxon>
        <taxon>Nocardia</taxon>
    </lineage>
</organism>